<dbReference type="Pfam" id="PF26636">
    <property type="entry name" value="DUF8209"/>
    <property type="match status" value="1"/>
</dbReference>
<accession>A0A448SU56</accession>
<evidence type="ECO:0000313" key="2">
    <source>
        <dbReference type="Proteomes" id="UP000281904"/>
    </source>
</evidence>
<gene>
    <name evidence="1" type="ORF">NCTC10036_04300</name>
</gene>
<evidence type="ECO:0000313" key="1">
    <source>
        <dbReference type="EMBL" id="VEI71315.1"/>
    </source>
</evidence>
<name>A0A448SU56_SERRU</name>
<dbReference type="EMBL" id="LR134493">
    <property type="protein sequence ID" value="VEI71315.1"/>
    <property type="molecule type" value="Genomic_DNA"/>
</dbReference>
<sequence>MRRVLFPSSRAITTTRSDSHALHGANAQQPAFTAGFFVFAVPLRHRRSAREPSDCRPLFCTLVSFSRRAAQGEERQMDTVEELGGSYFFDGMIGLSASELAFWIVVDEARKQLGVSDILSLALIIGGLPLVPVPGKLDAKRTTKGTSYLSLASRKLITYQLNSSWKTLTWKKMLKGKWTPTKSLGAFVGRWLPWIGVFITAYDLTMIGTRSLKRYNLLVRPEDRL</sequence>
<dbReference type="AlphaFoldDB" id="A0A448SU56"/>
<dbReference type="Proteomes" id="UP000281904">
    <property type="component" value="Chromosome"/>
</dbReference>
<dbReference type="InterPro" id="IPR058522">
    <property type="entry name" value="DUF8209"/>
</dbReference>
<organism evidence="1 2">
    <name type="scientific">Serratia rubidaea</name>
    <name type="common">Serratia marinorubra</name>
    <dbReference type="NCBI Taxonomy" id="61652"/>
    <lineage>
        <taxon>Bacteria</taxon>
        <taxon>Pseudomonadati</taxon>
        <taxon>Pseudomonadota</taxon>
        <taxon>Gammaproteobacteria</taxon>
        <taxon>Enterobacterales</taxon>
        <taxon>Yersiniaceae</taxon>
        <taxon>Serratia</taxon>
    </lineage>
</organism>
<reference evidence="1 2" key="1">
    <citation type="submission" date="2018-12" db="EMBL/GenBank/DDBJ databases">
        <authorList>
            <consortium name="Pathogen Informatics"/>
        </authorList>
    </citation>
    <scope>NUCLEOTIDE SEQUENCE [LARGE SCALE GENOMIC DNA]</scope>
    <source>
        <strain evidence="1 2">NCTC10036</strain>
    </source>
</reference>
<proteinExistence type="predicted"/>
<dbReference type="NCBIfam" id="NF045926">
    <property type="entry name" value="STM2901_fam"/>
    <property type="match status" value="1"/>
</dbReference>
<protein>
    <submittedName>
        <fullName evidence="1">Uncharacterized protein</fullName>
    </submittedName>
</protein>
<dbReference type="InterPro" id="IPR058064">
    <property type="entry name" value="STM2901-like"/>
</dbReference>